<evidence type="ECO:0000256" key="1">
    <source>
        <dbReference type="SAM" id="MobiDB-lite"/>
    </source>
</evidence>
<dbReference type="AlphaFoldDB" id="A0A6H5GXH6"/>
<proteinExistence type="predicted"/>
<evidence type="ECO:0000313" key="3">
    <source>
        <dbReference type="Proteomes" id="UP000479000"/>
    </source>
</evidence>
<keyword evidence="3" id="KW-1185">Reference proteome</keyword>
<protein>
    <submittedName>
        <fullName evidence="2">Uncharacterized protein</fullName>
    </submittedName>
</protein>
<feature type="region of interest" description="Disordered" evidence="1">
    <location>
        <begin position="1"/>
        <end position="63"/>
    </location>
</feature>
<organism evidence="2 3">
    <name type="scientific">Nesidiocoris tenuis</name>
    <dbReference type="NCBI Taxonomy" id="355587"/>
    <lineage>
        <taxon>Eukaryota</taxon>
        <taxon>Metazoa</taxon>
        <taxon>Ecdysozoa</taxon>
        <taxon>Arthropoda</taxon>
        <taxon>Hexapoda</taxon>
        <taxon>Insecta</taxon>
        <taxon>Pterygota</taxon>
        <taxon>Neoptera</taxon>
        <taxon>Paraneoptera</taxon>
        <taxon>Hemiptera</taxon>
        <taxon>Heteroptera</taxon>
        <taxon>Panheteroptera</taxon>
        <taxon>Cimicomorpha</taxon>
        <taxon>Miridae</taxon>
        <taxon>Dicyphina</taxon>
        <taxon>Nesidiocoris</taxon>
    </lineage>
</organism>
<feature type="non-terminal residue" evidence="2">
    <location>
        <position position="63"/>
    </location>
</feature>
<dbReference type="EMBL" id="CADCXU010019833">
    <property type="protein sequence ID" value="CAB0007936.1"/>
    <property type="molecule type" value="Genomic_DNA"/>
</dbReference>
<reference evidence="2 3" key="1">
    <citation type="submission" date="2020-02" db="EMBL/GenBank/DDBJ databases">
        <authorList>
            <person name="Ferguson B K."/>
        </authorList>
    </citation>
    <scope>NUCLEOTIDE SEQUENCE [LARGE SCALE GENOMIC DNA]</scope>
</reference>
<dbReference type="Proteomes" id="UP000479000">
    <property type="component" value="Unassembled WGS sequence"/>
</dbReference>
<evidence type="ECO:0000313" key="2">
    <source>
        <dbReference type="EMBL" id="CAB0007936.1"/>
    </source>
</evidence>
<sequence length="63" mass="6959">MSSPSRERQRYPVWCERNGDAGVRSDPRETDGGGDRPPPSTSRSSARRMRPVEAKRAFAVGLA</sequence>
<accession>A0A6H5GXH6</accession>
<feature type="compositionally biased region" description="Basic and acidic residues" evidence="1">
    <location>
        <begin position="17"/>
        <end position="34"/>
    </location>
</feature>
<name>A0A6H5GXH6_9HEMI</name>
<gene>
    <name evidence="2" type="ORF">NTEN_LOCUS13182</name>
</gene>
<feature type="compositionally biased region" description="Basic and acidic residues" evidence="1">
    <location>
        <begin position="1"/>
        <end position="10"/>
    </location>
</feature>